<comment type="caution">
    <text evidence="7">The sequence shown here is derived from an EMBL/GenBank/DDBJ whole genome shotgun (WGS) entry which is preliminary data.</text>
</comment>
<dbReference type="RefSeq" id="WP_068170806.1">
    <property type="nucleotide sequence ID" value="NZ_BAQB01000022.1"/>
</dbReference>
<evidence type="ECO:0000313" key="8">
    <source>
        <dbReference type="Proteomes" id="UP001062443"/>
    </source>
</evidence>
<name>A0ABQ0QKE8_9PROT</name>
<gene>
    <name evidence="5" type="primary">ubiG</name>
    <name evidence="7" type="ORF">AA106556_1631</name>
</gene>
<keyword evidence="1 5" id="KW-0489">Methyltransferase</keyword>
<dbReference type="PANTHER" id="PTHR43464">
    <property type="entry name" value="METHYLTRANSFERASE"/>
    <property type="match status" value="1"/>
</dbReference>
<evidence type="ECO:0000256" key="3">
    <source>
        <dbReference type="ARBA" id="ARBA00022688"/>
    </source>
</evidence>
<comment type="similarity">
    <text evidence="5">Belongs to the methyltransferase superfamily. UbiG/COQ3 family.</text>
</comment>
<dbReference type="SUPFAM" id="SSF53335">
    <property type="entry name" value="S-adenosyl-L-methionine-dependent methyltransferases"/>
    <property type="match status" value="1"/>
</dbReference>
<accession>A0ABQ0QKE8</accession>
<comment type="catalytic activity">
    <reaction evidence="5">
        <text>a 3-demethylubiquinol + S-adenosyl-L-methionine = a ubiquinol + S-adenosyl-L-homocysteine + H(+)</text>
        <dbReference type="Rhea" id="RHEA:44380"/>
        <dbReference type="Rhea" id="RHEA-COMP:9566"/>
        <dbReference type="Rhea" id="RHEA-COMP:10914"/>
        <dbReference type="ChEBI" id="CHEBI:15378"/>
        <dbReference type="ChEBI" id="CHEBI:17976"/>
        <dbReference type="ChEBI" id="CHEBI:57856"/>
        <dbReference type="ChEBI" id="CHEBI:59789"/>
        <dbReference type="ChEBI" id="CHEBI:84422"/>
        <dbReference type="EC" id="2.1.1.64"/>
    </reaction>
</comment>
<evidence type="ECO:0000256" key="1">
    <source>
        <dbReference type="ARBA" id="ARBA00022603"/>
    </source>
</evidence>
<protein>
    <recommendedName>
        <fullName evidence="5">Ubiquinone biosynthesis O-methyltransferase</fullName>
    </recommendedName>
    <alternativeName>
        <fullName evidence="5">2-polyprenyl-6-hydroxyphenol methylase</fullName>
        <ecNumber evidence="5">2.1.1.222</ecNumber>
    </alternativeName>
    <alternativeName>
        <fullName evidence="5">3-demethylubiquinone 3-O-methyltransferase</fullName>
        <ecNumber evidence="5">2.1.1.64</ecNumber>
    </alternativeName>
</protein>
<dbReference type="EC" id="2.1.1.222" evidence="5"/>
<evidence type="ECO:0000256" key="4">
    <source>
        <dbReference type="ARBA" id="ARBA00022691"/>
    </source>
</evidence>
<dbReference type="EC" id="2.1.1.64" evidence="5"/>
<keyword evidence="2 5" id="KW-0808">Transferase</keyword>
<proteinExistence type="inferred from homology"/>
<dbReference type="HAMAP" id="MF_00472">
    <property type="entry name" value="UbiG"/>
    <property type="match status" value="1"/>
</dbReference>
<keyword evidence="4 5" id="KW-0949">S-adenosyl-L-methionine</keyword>
<evidence type="ECO:0000256" key="6">
    <source>
        <dbReference type="SAM" id="MobiDB-lite"/>
    </source>
</evidence>
<dbReference type="NCBIfam" id="TIGR01983">
    <property type="entry name" value="UbiG"/>
    <property type="match status" value="1"/>
</dbReference>
<keyword evidence="8" id="KW-1185">Reference proteome</keyword>
<feature type="binding site" evidence="5">
    <location>
        <position position="52"/>
    </location>
    <ligand>
        <name>S-adenosyl-L-methionine</name>
        <dbReference type="ChEBI" id="CHEBI:59789"/>
    </ligand>
</feature>
<comment type="function">
    <text evidence="5">O-methyltransferase that catalyzes the 2 O-methylation steps in the ubiquinone biosynthetic pathway.</text>
</comment>
<keyword evidence="3 5" id="KW-0831">Ubiquinone biosynthesis</keyword>
<dbReference type="Gene3D" id="3.40.50.150">
    <property type="entry name" value="Vaccinia Virus protein VP39"/>
    <property type="match status" value="1"/>
</dbReference>
<evidence type="ECO:0000256" key="2">
    <source>
        <dbReference type="ARBA" id="ARBA00022679"/>
    </source>
</evidence>
<dbReference type="PANTHER" id="PTHR43464:SF19">
    <property type="entry name" value="UBIQUINONE BIOSYNTHESIS O-METHYLTRANSFERASE, MITOCHONDRIAL"/>
    <property type="match status" value="1"/>
</dbReference>
<feature type="region of interest" description="Disordered" evidence="6">
    <location>
        <begin position="1"/>
        <end position="20"/>
    </location>
</feature>
<dbReference type="Proteomes" id="UP001062443">
    <property type="component" value="Unassembled WGS sequence"/>
</dbReference>
<feature type="binding site" evidence="5">
    <location>
        <position position="98"/>
    </location>
    <ligand>
        <name>S-adenosyl-L-methionine</name>
        <dbReference type="ChEBI" id="CHEBI:59789"/>
    </ligand>
</feature>
<feature type="binding site" evidence="5">
    <location>
        <position position="146"/>
    </location>
    <ligand>
        <name>S-adenosyl-L-methionine</name>
        <dbReference type="ChEBI" id="CHEBI:59789"/>
    </ligand>
</feature>
<organism evidence="7 8">
    <name type="scientific">Neokomagataea tanensis NBRC 106556</name>
    <dbReference type="NCBI Taxonomy" id="1223519"/>
    <lineage>
        <taxon>Bacteria</taxon>
        <taxon>Pseudomonadati</taxon>
        <taxon>Pseudomonadota</taxon>
        <taxon>Alphaproteobacteria</taxon>
        <taxon>Acetobacterales</taxon>
        <taxon>Acetobacteraceae</taxon>
        <taxon>Neokomagataea</taxon>
    </lineage>
</organism>
<evidence type="ECO:0000313" key="7">
    <source>
        <dbReference type="EMBL" id="GBR47944.1"/>
    </source>
</evidence>
<dbReference type="CDD" id="cd02440">
    <property type="entry name" value="AdoMet_MTases"/>
    <property type="match status" value="1"/>
</dbReference>
<sequence>MASENDFSSTVTSKPTQHSVSEDEIAHFSALAHDWWNPRGPMAPLHAMNPLRTEWVAERITPLQTARGACLSLLDIGCGAGLASEAFAKLGFNTLGLDASTAGIEAAKAHLIEHPLPESAAALSYRNGSAETLVEEGQQFDVISALEIIEHVTDPQAFLKLLADLTLPGGMIAVSTLNRTARSYAFAKFGAEYLLRLLPVGTHDWKKFIKPEELARMGRNAGLRMTDLAGMSYIPPKWRTTRDTGINYIAIFTKD</sequence>
<dbReference type="EMBL" id="BAQB01000022">
    <property type="protein sequence ID" value="GBR47944.1"/>
    <property type="molecule type" value="Genomic_DNA"/>
</dbReference>
<feature type="binding site" evidence="5">
    <location>
        <position position="77"/>
    </location>
    <ligand>
        <name>S-adenosyl-L-methionine</name>
        <dbReference type="ChEBI" id="CHEBI:59789"/>
    </ligand>
</feature>
<dbReference type="InterPro" id="IPR010233">
    <property type="entry name" value="UbiG_MeTrfase"/>
</dbReference>
<comment type="catalytic activity">
    <reaction evidence="5">
        <text>a 3-(all-trans-polyprenyl)benzene-1,2-diol + S-adenosyl-L-methionine = a 2-methoxy-6-(all-trans-polyprenyl)phenol + S-adenosyl-L-homocysteine + H(+)</text>
        <dbReference type="Rhea" id="RHEA:31411"/>
        <dbReference type="Rhea" id="RHEA-COMP:9550"/>
        <dbReference type="Rhea" id="RHEA-COMP:9551"/>
        <dbReference type="ChEBI" id="CHEBI:15378"/>
        <dbReference type="ChEBI" id="CHEBI:57856"/>
        <dbReference type="ChEBI" id="CHEBI:59789"/>
        <dbReference type="ChEBI" id="CHEBI:62729"/>
        <dbReference type="ChEBI" id="CHEBI:62731"/>
        <dbReference type="EC" id="2.1.1.222"/>
    </reaction>
</comment>
<feature type="compositionally biased region" description="Polar residues" evidence="6">
    <location>
        <begin position="1"/>
        <end position="19"/>
    </location>
</feature>
<evidence type="ECO:0000256" key="5">
    <source>
        <dbReference type="HAMAP-Rule" id="MF_00472"/>
    </source>
</evidence>
<dbReference type="InterPro" id="IPR029063">
    <property type="entry name" value="SAM-dependent_MTases_sf"/>
</dbReference>
<reference evidence="7" key="1">
    <citation type="submission" date="2013-04" db="EMBL/GenBank/DDBJ databases">
        <title>The genome sequencing project of 58 acetic acid bacteria.</title>
        <authorList>
            <person name="Okamoto-Kainuma A."/>
            <person name="Ishikawa M."/>
            <person name="Umino S."/>
            <person name="Koizumi Y."/>
            <person name="Shiwa Y."/>
            <person name="Yoshikawa H."/>
            <person name="Matsutani M."/>
            <person name="Matsushita K."/>
        </authorList>
    </citation>
    <scope>NUCLEOTIDE SEQUENCE</scope>
    <source>
        <strain evidence="7">NBRC 106556</strain>
    </source>
</reference>
<comment type="pathway">
    <text evidence="5">Cofactor biosynthesis; ubiquinone biosynthesis.</text>
</comment>
<dbReference type="Pfam" id="PF13489">
    <property type="entry name" value="Methyltransf_23"/>
    <property type="match status" value="1"/>
</dbReference>